<dbReference type="EMBL" id="VUNJ01000020">
    <property type="protein sequence ID" value="MST93145.1"/>
    <property type="molecule type" value="Genomic_DNA"/>
</dbReference>
<organism evidence="4 8">
    <name type="scientific">Ruthenibacterium lactatiformans</name>
    <dbReference type="NCBI Taxonomy" id="1550024"/>
    <lineage>
        <taxon>Bacteria</taxon>
        <taxon>Bacillati</taxon>
        <taxon>Bacillota</taxon>
        <taxon>Clostridia</taxon>
        <taxon>Eubacteriales</taxon>
        <taxon>Oscillospiraceae</taxon>
        <taxon>Ruthenibacterium</taxon>
    </lineage>
</organism>
<dbReference type="EMBL" id="WMZU01000013">
    <property type="protein sequence ID" value="MTS27575.1"/>
    <property type="molecule type" value="Genomic_DNA"/>
</dbReference>
<proteinExistence type="predicted"/>
<keyword evidence="2" id="KW-0119">Carbohydrate metabolism</keyword>
<evidence type="ECO:0000256" key="2">
    <source>
        <dbReference type="ARBA" id="ARBA00023277"/>
    </source>
</evidence>
<evidence type="ECO:0000313" key="8">
    <source>
        <dbReference type="Proteomes" id="UP000472755"/>
    </source>
</evidence>
<dbReference type="PANTHER" id="PTHR36120">
    <property type="entry name" value="FUCOSE ISOMERASE"/>
    <property type="match status" value="1"/>
</dbReference>
<comment type="caution">
    <text evidence="4">The sequence shown here is derived from an EMBL/GenBank/DDBJ whole genome shotgun (WGS) entry which is preliminary data.</text>
</comment>
<accession>A0A6I3QZJ1</accession>
<dbReference type="Proteomes" id="UP000431913">
    <property type="component" value="Unassembled WGS sequence"/>
</dbReference>
<dbReference type="AlphaFoldDB" id="A0A6I3QZJ1"/>
<dbReference type="EMBL" id="WMZR01000035">
    <property type="protein sequence ID" value="MTS53117.1"/>
    <property type="molecule type" value="Genomic_DNA"/>
</dbReference>
<protein>
    <recommendedName>
        <fullName evidence="9">Fucose isomerase</fullName>
    </recommendedName>
</protein>
<dbReference type="Proteomes" id="UP000472755">
    <property type="component" value="Unassembled WGS sequence"/>
</dbReference>
<evidence type="ECO:0000256" key="1">
    <source>
        <dbReference type="ARBA" id="ARBA00023235"/>
    </source>
</evidence>
<dbReference type="SUPFAM" id="SSF53743">
    <property type="entry name" value="FucI/AraA N-terminal and middle domains"/>
    <property type="match status" value="1"/>
</dbReference>
<evidence type="ECO:0000313" key="5">
    <source>
        <dbReference type="EMBL" id="MTS53117.1"/>
    </source>
</evidence>
<evidence type="ECO:0000313" key="3">
    <source>
        <dbReference type="EMBL" id="MST93145.1"/>
    </source>
</evidence>
<gene>
    <name evidence="3" type="ORF">FYJ76_14605</name>
    <name evidence="5" type="ORF">GMD52_16495</name>
    <name evidence="4" type="ORF">GMD59_09775</name>
</gene>
<evidence type="ECO:0000313" key="6">
    <source>
        <dbReference type="Proteomes" id="UP000431913"/>
    </source>
</evidence>
<dbReference type="GO" id="GO:0016861">
    <property type="term" value="F:intramolecular oxidoreductase activity, interconverting aldoses and ketoses"/>
    <property type="evidence" value="ECO:0007669"/>
    <property type="project" value="InterPro"/>
</dbReference>
<evidence type="ECO:0000313" key="4">
    <source>
        <dbReference type="EMBL" id="MTS27575.1"/>
    </source>
</evidence>
<dbReference type="GO" id="GO:0005996">
    <property type="term" value="P:monosaccharide metabolic process"/>
    <property type="evidence" value="ECO:0007669"/>
    <property type="project" value="InterPro"/>
</dbReference>
<reference evidence="7 8" key="1">
    <citation type="journal article" date="2019" name="Nat. Med.">
        <title>A library of human gut bacterial isolates paired with longitudinal multiomics data enables mechanistic microbiome research.</title>
        <authorList>
            <person name="Poyet M."/>
            <person name="Groussin M."/>
            <person name="Gibbons S.M."/>
            <person name="Avila-Pacheco J."/>
            <person name="Jiang X."/>
            <person name="Kearney S.M."/>
            <person name="Perrotta A.R."/>
            <person name="Berdy B."/>
            <person name="Zhao S."/>
            <person name="Lieberman T.D."/>
            <person name="Swanson P.K."/>
            <person name="Smith M."/>
            <person name="Roesemann S."/>
            <person name="Alexander J.E."/>
            <person name="Rich S.A."/>
            <person name="Livny J."/>
            <person name="Vlamakis H."/>
            <person name="Clish C."/>
            <person name="Bullock K."/>
            <person name="Deik A."/>
            <person name="Scott J."/>
            <person name="Pierce K.A."/>
            <person name="Xavier R.J."/>
            <person name="Alm E.J."/>
        </authorList>
    </citation>
    <scope>NUCLEOTIDE SEQUENCE [LARGE SCALE GENOMIC DNA]</scope>
    <source>
        <strain evidence="4 8">BIOML-A4</strain>
        <strain evidence="5 7">BIOML-A7</strain>
    </source>
</reference>
<name>A0A6I3QZJ1_9FIRM</name>
<keyword evidence="1" id="KW-0413">Isomerase</keyword>
<reference evidence="3 6" key="2">
    <citation type="submission" date="2019-08" db="EMBL/GenBank/DDBJ databases">
        <title>In-depth cultivation of the pig gut microbiome towards novel bacterial diversity and tailored functional studies.</title>
        <authorList>
            <person name="Wylensek D."/>
            <person name="Hitch T.C.A."/>
            <person name="Clavel T."/>
        </authorList>
    </citation>
    <scope>NUCLEOTIDE SEQUENCE [LARGE SCALE GENOMIC DNA]</scope>
    <source>
        <strain evidence="3 6">WCA3-601-WT-6J</strain>
    </source>
</reference>
<dbReference type="Proteomes" id="UP000449193">
    <property type="component" value="Unassembled WGS sequence"/>
</dbReference>
<dbReference type="GO" id="GO:0005737">
    <property type="term" value="C:cytoplasm"/>
    <property type="evidence" value="ECO:0007669"/>
    <property type="project" value="InterPro"/>
</dbReference>
<dbReference type="PANTHER" id="PTHR36120:SF2">
    <property type="entry name" value="FUCOSE ISOMERASE"/>
    <property type="match status" value="1"/>
</dbReference>
<dbReference type="RefSeq" id="WP_009326198.1">
    <property type="nucleotide sequence ID" value="NZ_CBCSVS010000051.1"/>
</dbReference>
<dbReference type="InterPro" id="IPR009015">
    <property type="entry name" value="Fucose_isomerase_N/cen_sf"/>
</dbReference>
<evidence type="ECO:0008006" key="9">
    <source>
        <dbReference type="Google" id="ProtNLM"/>
    </source>
</evidence>
<sequence>MKTVCMFFAARRYWADEEKLRSAYETLAAQMGEGIECCLAADAMEEDKLPQGDCLIAVPMSGAVQQNILAAAAAYESVVLYGAYIRGNAPGALCSEMLRCNAAPTLMDTWAVLRRTTPGTQLALNEAQLKDALQVLAAYNAVRGATLLQIGHTEPWVISNASEPAVYEARFGVKIRFVEQDELAQLYRGAQREQAQTYYDWFVQNSTGCAEPTDGALWDASRMAWALITLLERYGAQGAAIACFNLLSEGTTSCLGVSYVNDCTPMVAACEGDMDSAVTMLMMKHLTSTKLWMANPGLQPDGTVNFSHCTAPICCMGDPLPCTLRSHHESGIGVSLQVELPQKKRVTACRISDEASKMTVHLGYSAAGPYETACRTQMHVRFDDAPHYLRTVLGCHQVFAFEDVEEKLLRLAALFGLDVL</sequence>
<evidence type="ECO:0000313" key="7">
    <source>
        <dbReference type="Proteomes" id="UP000449193"/>
    </source>
</evidence>